<feature type="compositionally biased region" description="Pro residues" evidence="1">
    <location>
        <begin position="1106"/>
        <end position="1115"/>
    </location>
</feature>
<dbReference type="FunCoup" id="A0A6P5K2C8">
    <property type="interactions" value="13"/>
</dbReference>
<feature type="compositionally biased region" description="Polar residues" evidence="1">
    <location>
        <begin position="1032"/>
        <end position="1056"/>
    </location>
</feature>
<feature type="region of interest" description="Disordered" evidence="1">
    <location>
        <begin position="114"/>
        <end position="155"/>
    </location>
</feature>
<feature type="compositionally biased region" description="Polar residues" evidence="1">
    <location>
        <begin position="498"/>
        <end position="516"/>
    </location>
</feature>
<dbReference type="GeneID" id="110206398"/>
<feature type="compositionally biased region" description="Basic and acidic residues" evidence="1">
    <location>
        <begin position="461"/>
        <end position="473"/>
    </location>
</feature>
<feature type="compositionally biased region" description="Basic and acidic residues" evidence="1">
    <location>
        <begin position="138"/>
        <end position="148"/>
    </location>
</feature>
<feature type="compositionally biased region" description="Basic and acidic residues" evidence="1">
    <location>
        <begin position="64"/>
        <end position="73"/>
    </location>
</feature>
<feature type="compositionally biased region" description="Polar residues" evidence="1">
    <location>
        <begin position="977"/>
        <end position="989"/>
    </location>
</feature>
<protein>
    <submittedName>
        <fullName evidence="3">Uncharacterized protein C2orf71 homolog</fullName>
    </submittedName>
</protein>
<feature type="region of interest" description="Disordered" evidence="1">
    <location>
        <begin position="52"/>
        <end position="96"/>
    </location>
</feature>
<feature type="region of interest" description="Disordered" evidence="1">
    <location>
        <begin position="680"/>
        <end position="739"/>
    </location>
</feature>
<dbReference type="KEGG" id="pcw:110206398"/>
<keyword evidence="2" id="KW-1185">Reference proteome</keyword>
<feature type="region of interest" description="Disordered" evidence="1">
    <location>
        <begin position="442"/>
        <end position="516"/>
    </location>
</feature>
<feature type="compositionally biased region" description="Polar residues" evidence="1">
    <location>
        <begin position="688"/>
        <end position="711"/>
    </location>
</feature>
<accession>A0A6P5K2C8</accession>
<feature type="region of interest" description="Disordered" evidence="1">
    <location>
        <begin position="341"/>
        <end position="364"/>
    </location>
</feature>
<feature type="compositionally biased region" description="Acidic residues" evidence="1">
    <location>
        <begin position="480"/>
        <end position="497"/>
    </location>
</feature>
<organism evidence="2 3">
    <name type="scientific">Phascolarctos cinereus</name>
    <name type="common">Koala</name>
    <dbReference type="NCBI Taxonomy" id="38626"/>
    <lineage>
        <taxon>Eukaryota</taxon>
        <taxon>Metazoa</taxon>
        <taxon>Chordata</taxon>
        <taxon>Craniata</taxon>
        <taxon>Vertebrata</taxon>
        <taxon>Euteleostomi</taxon>
        <taxon>Mammalia</taxon>
        <taxon>Metatheria</taxon>
        <taxon>Diprotodontia</taxon>
        <taxon>Phascolarctidae</taxon>
        <taxon>Phascolarctos</taxon>
    </lineage>
</organism>
<feature type="compositionally biased region" description="Basic and acidic residues" evidence="1">
    <location>
        <begin position="1190"/>
        <end position="1202"/>
    </location>
</feature>
<dbReference type="PANTHER" id="PTHR22017:SF0">
    <property type="entry name" value="PHOTORECEPTOR CILIUM ACTIN REGULATOR"/>
    <property type="match status" value="1"/>
</dbReference>
<name>A0A6P5K2C8_PHACI</name>
<dbReference type="PANTHER" id="PTHR22017">
    <property type="entry name" value="PHOTORECEPTOR CILIUM ACTIN REGULATOR"/>
    <property type="match status" value="1"/>
</dbReference>
<feature type="compositionally biased region" description="Basic and acidic residues" evidence="1">
    <location>
        <begin position="593"/>
        <end position="605"/>
    </location>
</feature>
<reference evidence="3" key="1">
    <citation type="submission" date="2025-08" db="UniProtKB">
        <authorList>
            <consortium name="RefSeq"/>
        </authorList>
    </citation>
    <scope>IDENTIFICATION</scope>
    <source>
        <tissue evidence="3">Spleen</tissue>
    </source>
</reference>
<feature type="region of interest" description="Disordered" evidence="1">
    <location>
        <begin position="1175"/>
        <end position="1269"/>
    </location>
</feature>
<proteinExistence type="predicted"/>
<dbReference type="Pfam" id="PF15449">
    <property type="entry name" value="Retinal"/>
    <property type="match status" value="1"/>
</dbReference>
<evidence type="ECO:0000313" key="2">
    <source>
        <dbReference type="Proteomes" id="UP000515140"/>
    </source>
</evidence>
<dbReference type="CTD" id="388939"/>
<dbReference type="GO" id="GO:0035845">
    <property type="term" value="P:photoreceptor cell outer segment organization"/>
    <property type="evidence" value="ECO:0007669"/>
    <property type="project" value="TreeGrafter"/>
</dbReference>
<dbReference type="GO" id="GO:1903546">
    <property type="term" value="P:protein localization to photoreceptor outer segment"/>
    <property type="evidence" value="ECO:0007669"/>
    <property type="project" value="TreeGrafter"/>
</dbReference>
<feature type="compositionally biased region" description="Polar residues" evidence="1">
    <location>
        <begin position="406"/>
        <end position="415"/>
    </location>
</feature>
<feature type="compositionally biased region" description="Low complexity" evidence="1">
    <location>
        <begin position="1088"/>
        <end position="1101"/>
    </location>
</feature>
<dbReference type="GO" id="GO:0001917">
    <property type="term" value="C:photoreceptor inner segment"/>
    <property type="evidence" value="ECO:0007669"/>
    <property type="project" value="TreeGrafter"/>
</dbReference>
<sequence>MGCAASHSDIVNSMTRSGIQFWKKPKSILSAHQAGPEGLSIPLLVKGSTCYGNGEASPQGQRQQVREHPDPRGDQNISRSLHLIPGKPSPGRRRESGHMALDAEAAMSEIIDSQKHSTEDTQLGSQNSSGEDFYWNEQKGRSTKESSKKGKTPTGHVLGKESCYCQAQDFLAYGPEDKVDFPEPLVKAHHRAYAFLHPSLSRYEAILGIAHEAAQTQQYLQQMVGFLLWHFDEINKLLGEIANDGEILLQEAGAHLAWPAGKEGPPWQPDLLQQLLQYTANRMQVLHHTVTSLTSSTLQDSSSYLHSAAQHLDKKLEAKGELDQCLLKAIKLLKGYVAGSGSPKVDDRPLYSEDSGIGADNESLHSVDKLGKQASWDSLDEPAERKLWVSSHRETKVSGDAWQPHPSVSGSSRTQDCALETQRTHLAALSIALHADETPANTHSRSLLLQKSSHNALKTGGPEKGEHFRDYRLKAPLLLTDEEDSNAEEEEDDDEDGTTSLSYSQRETRSLRPSTSLALSESMLWPHFTRIESPQAQEMILKMKDAISERIKFVPAQPAHKEWTEDEEKKIILPARPSTVSESRRSSVRPKRCKSEESLKGHTEDPTLLELQRVQKDLSQRLEMFYGFRKKRKTQNTEERRVPRTATLCLDSRSRPTQGSSISKLKASLAKNLSILPSQERIVLQKPDPNSKSQQPSKGKTETLSKATTPIQEPISWKRENEAPETQGWNGEGCSPRPSVKKLIETFSPAEEMVMPMSPRPSGEVSSIKKFGVPIMPSRFPIYRGLAPLYPKHQISPGAAGEPPKLGPNWRPFAPIFTPLPRVAQVSKSAPNSETEEDLEDLPPPPPEILMDNSFNSLKTPGDPEPGGCPAEVPNKLGSVGLLPTRKTSASQRLKATLNPTDLLPNKNVPNPIPPSGRGSGDTKTERKARNLSLELIHAPGTSCNQEKPGVAQRQLEVEEAASLDRQPHKVIPLPHPSSTAGLSGNKEASMSRPPRSERLRQGQEKSLPLVRKVSPTRTHCSHRTEKRNLSPPASQRPTGLPTQPSLPHMQRQFSPPVSPRTGPPVRARTPSPPISPKTARPPVSRKSISPLLQPQNPSSPTDVPQSPPAPPELSSPPVSYTEVSPPPSGSTATPPTSPSQEPKEPSSWGESDPVPGKVAPNTCSIFCPATSSLFEAKPLTSPKGSPTEGGEHPETGAEAKRTPVLPRQWGEPQRRMALCPLNPQPFIRRTASDHRPRVRLRLPGSASVGAASELCSPTSSEENSPKEMAPWNNLCLSDMKGSSKWASHPDLYVVGRGLQRE</sequence>
<evidence type="ECO:0000256" key="1">
    <source>
        <dbReference type="SAM" id="MobiDB-lite"/>
    </source>
</evidence>
<dbReference type="InterPro" id="IPR029352">
    <property type="entry name" value="PCARE"/>
</dbReference>
<dbReference type="GO" id="GO:0001750">
    <property type="term" value="C:photoreceptor outer segment"/>
    <property type="evidence" value="ECO:0007669"/>
    <property type="project" value="TreeGrafter"/>
</dbReference>
<dbReference type="RefSeq" id="XP_020839383.1">
    <property type="nucleotide sequence ID" value="XM_020983724.1"/>
</dbReference>
<feature type="region of interest" description="Disordered" evidence="1">
    <location>
        <begin position="391"/>
        <end position="415"/>
    </location>
</feature>
<feature type="compositionally biased region" description="Polar residues" evidence="1">
    <location>
        <begin position="886"/>
        <end position="900"/>
    </location>
</feature>
<feature type="region of interest" description="Disordered" evidence="1">
    <location>
        <begin position="824"/>
        <end position="1163"/>
    </location>
</feature>
<evidence type="ECO:0000313" key="3">
    <source>
        <dbReference type="RefSeq" id="XP_020839383.1"/>
    </source>
</evidence>
<feature type="region of interest" description="Disordered" evidence="1">
    <location>
        <begin position="576"/>
        <end position="605"/>
    </location>
</feature>
<feature type="compositionally biased region" description="Polar residues" evidence="1">
    <location>
        <begin position="120"/>
        <end position="130"/>
    </location>
</feature>
<dbReference type="Proteomes" id="UP000515140">
    <property type="component" value="Unplaced"/>
</dbReference>
<gene>
    <name evidence="3" type="primary">CUNH2orf71</name>
</gene>
<feature type="region of interest" description="Disordered" evidence="1">
    <location>
        <begin position="631"/>
        <end position="663"/>
    </location>
</feature>
<feature type="compositionally biased region" description="Basic and acidic residues" evidence="1">
    <location>
        <begin position="995"/>
        <end position="1004"/>
    </location>
</feature>
<feature type="compositionally biased region" description="Polar residues" evidence="1">
    <location>
        <begin position="442"/>
        <end position="456"/>
    </location>
</feature>
<dbReference type="InParanoid" id="A0A6P5K2C8"/>